<proteinExistence type="predicted"/>
<evidence type="ECO:0000313" key="2">
    <source>
        <dbReference type="Proteomes" id="UP000007813"/>
    </source>
</evidence>
<gene>
    <name evidence="1" type="ORF">HSB1_40010</name>
</gene>
<accession>J2ZAE6</accession>
<dbReference type="Proteomes" id="UP000007813">
    <property type="component" value="Unassembled WGS sequence"/>
</dbReference>
<evidence type="ECO:0000313" key="1">
    <source>
        <dbReference type="EMBL" id="EJN57640.1"/>
    </source>
</evidence>
<sequence>MRFRLLSEKTLSSSSTDSHSEKFVFSFTLAELALDTD</sequence>
<organism evidence="1 2">
    <name type="scientific">Halogranum salarium B-1</name>
    <dbReference type="NCBI Taxonomy" id="1210908"/>
    <lineage>
        <taxon>Archaea</taxon>
        <taxon>Methanobacteriati</taxon>
        <taxon>Methanobacteriota</taxon>
        <taxon>Stenosarchaea group</taxon>
        <taxon>Halobacteria</taxon>
        <taxon>Halobacteriales</taxon>
        <taxon>Haloferacaceae</taxon>
    </lineage>
</organism>
<dbReference type="EMBL" id="ALJD01000012">
    <property type="protein sequence ID" value="EJN57640.1"/>
    <property type="molecule type" value="Genomic_DNA"/>
</dbReference>
<protein>
    <submittedName>
        <fullName evidence="1">Uncharacterized protein</fullName>
    </submittedName>
</protein>
<dbReference type="AlphaFoldDB" id="J2ZAE6"/>
<reference evidence="1 2" key="1">
    <citation type="journal article" date="2012" name="J. Bacteriol.">
        <title>Draft Genome Sequence of the Extremely Halophilic Archaeon Halogranum salarium B-1T.</title>
        <authorList>
            <person name="Kim K.K."/>
            <person name="Lee K.C."/>
            <person name="Lee J.S."/>
        </authorList>
    </citation>
    <scope>NUCLEOTIDE SEQUENCE [LARGE SCALE GENOMIC DNA]</scope>
    <source>
        <strain evidence="1 2">B-1</strain>
    </source>
</reference>
<comment type="caution">
    <text evidence="1">The sequence shown here is derived from an EMBL/GenBank/DDBJ whole genome shotgun (WGS) entry which is preliminary data.</text>
</comment>
<name>J2ZAE6_9EURY</name>